<dbReference type="Pfam" id="PF01966">
    <property type="entry name" value="HD"/>
    <property type="match status" value="1"/>
</dbReference>
<organism evidence="2">
    <name type="scientific">marine metagenome</name>
    <dbReference type="NCBI Taxonomy" id="408172"/>
    <lineage>
        <taxon>unclassified sequences</taxon>
        <taxon>metagenomes</taxon>
        <taxon>ecological metagenomes</taxon>
    </lineage>
</organism>
<gene>
    <name evidence="2" type="ORF">METZ01_LOCUS167753</name>
</gene>
<feature type="domain" description="HD/PDEase" evidence="1">
    <location>
        <begin position="16"/>
        <end position="123"/>
    </location>
</feature>
<dbReference type="PANTHER" id="PTHR38659:SF2">
    <property type="entry name" value="HDIG DOMAIN PROTEIN"/>
    <property type="match status" value="1"/>
</dbReference>
<dbReference type="InterPro" id="IPR003607">
    <property type="entry name" value="HD/PDEase_dom"/>
</dbReference>
<dbReference type="EMBL" id="UINC01030460">
    <property type="protein sequence ID" value="SVB14899.1"/>
    <property type="molecule type" value="Genomic_DNA"/>
</dbReference>
<proteinExistence type="predicted"/>
<evidence type="ECO:0000259" key="1">
    <source>
        <dbReference type="SMART" id="SM00471"/>
    </source>
</evidence>
<dbReference type="InterPro" id="IPR006674">
    <property type="entry name" value="HD_domain"/>
</dbReference>
<dbReference type="NCBIfam" id="TIGR00277">
    <property type="entry name" value="HDIG"/>
    <property type="match status" value="1"/>
</dbReference>
<dbReference type="SMART" id="SM00471">
    <property type="entry name" value="HDc"/>
    <property type="match status" value="1"/>
</dbReference>
<dbReference type="AlphaFoldDB" id="A0A382BMN7"/>
<reference evidence="2" key="1">
    <citation type="submission" date="2018-05" db="EMBL/GenBank/DDBJ databases">
        <authorList>
            <person name="Lanie J.A."/>
            <person name="Ng W.-L."/>
            <person name="Kazmierczak K.M."/>
            <person name="Andrzejewski T.M."/>
            <person name="Davidsen T.M."/>
            <person name="Wayne K.J."/>
            <person name="Tettelin H."/>
            <person name="Glass J.I."/>
            <person name="Rusch D."/>
            <person name="Podicherti R."/>
            <person name="Tsui H.-C.T."/>
            <person name="Winkler M.E."/>
        </authorList>
    </citation>
    <scope>NUCLEOTIDE SEQUENCE</scope>
</reference>
<dbReference type="PANTHER" id="PTHR38659">
    <property type="entry name" value="METAL-DEPENDENT PHOSPHOHYDROLASE"/>
    <property type="match status" value="1"/>
</dbReference>
<evidence type="ECO:0000313" key="2">
    <source>
        <dbReference type="EMBL" id="SVB14899.1"/>
    </source>
</evidence>
<dbReference type="SUPFAM" id="SSF109604">
    <property type="entry name" value="HD-domain/PDEase-like"/>
    <property type="match status" value="1"/>
</dbReference>
<name>A0A382BMN7_9ZZZZ</name>
<dbReference type="CDD" id="cd00077">
    <property type="entry name" value="HDc"/>
    <property type="match status" value="1"/>
</dbReference>
<dbReference type="Gene3D" id="1.10.3210.10">
    <property type="entry name" value="Hypothetical protein af1432"/>
    <property type="match status" value="1"/>
</dbReference>
<accession>A0A382BMN7</accession>
<dbReference type="InterPro" id="IPR006675">
    <property type="entry name" value="HDIG_dom"/>
</dbReference>
<protein>
    <recommendedName>
        <fullName evidence="1">HD/PDEase domain-containing protein</fullName>
    </recommendedName>
</protein>
<sequence length="191" mass="21716">MPTREDAWNLLCEYTESDSLRRHGLAVEQVMRKMAQKYGEDEELWAMTGLLHDFDYEKYPTMEEHPYVGNKILKEKGYPEELTTAIMGHANYTGVLRESLMAKALYAADEISGFMFAVTYVRPSKSIHDVKVKSVKKKLKQKSFAASVNREEVYEGPEELDVTLDEHIQFIIDALKEKAEDLGLSGEGVSG</sequence>